<dbReference type="EMBL" id="CP146284">
    <property type="protein sequence ID" value="WWV65884.1"/>
    <property type="molecule type" value="Genomic_DNA"/>
</dbReference>
<sequence>MKHLLYTVAILLLAASCSNEEMEQVTGSGKAKMQFQLSTSECPVQIVTRATPVPDVDNFVICIINKETGEEIEKDTLHILEANSPLYLPAGTKGVTYTVKAYSNEPTSGKAERNKPCFYAEKDTLVLPDETVTVKLECSLQQFQVSFVPSAAFMSAFRDDKMVDAQGGNKFKLTVSDANERSVEYNYTNLDESAYFDGDKTSPYIKIHVEGTTIKGFPVDYTETIEPNSEVNDNNLFEAKEHIIINLEVAESQSLNIKATQIEL</sequence>
<dbReference type="Proteomes" id="UP001320603">
    <property type="component" value="Chromosome"/>
</dbReference>
<organism evidence="1 2">
    <name type="scientific">Parabacteroides absconsus</name>
    <dbReference type="NCBI Taxonomy" id="2951805"/>
    <lineage>
        <taxon>Bacteria</taxon>
        <taxon>Pseudomonadati</taxon>
        <taxon>Bacteroidota</taxon>
        <taxon>Bacteroidia</taxon>
        <taxon>Bacteroidales</taxon>
        <taxon>Tannerellaceae</taxon>
        <taxon>Parabacteroides</taxon>
    </lineage>
</organism>
<proteinExistence type="predicted"/>
<evidence type="ECO:0000313" key="1">
    <source>
        <dbReference type="EMBL" id="WWV65884.1"/>
    </source>
</evidence>
<dbReference type="Pfam" id="PF14900">
    <property type="entry name" value="DUF4493"/>
    <property type="match status" value="1"/>
</dbReference>
<dbReference type="InterPro" id="IPR027840">
    <property type="entry name" value="DUF4493"/>
</dbReference>
<name>A0ABZ2IIK8_9BACT</name>
<accession>A0ABZ2IIK8</accession>
<gene>
    <name evidence="1" type="ORF">NEE14_012910</name>
</gene>
<reference evidence="1 2" key="1">
    <citation type="submission" date="2024-02" db="EMBL/GenBank/DDBJ databases">
        <title>Whole genome sequencing of Parabacteroides sp. AD58.</title>
        <authorList>
            <person name="Chaplin A.V."/>
            <person name="Pikina A.P."/>
            <person name="Sokolova S.R."/>
            <person name="Korostin D.O."/>
            <person name="Efimov B.A."/>
        </authorList>
    </citation>
    <scope>NUCLEOTIDE SEQUENCE [LARGE SCALE GENOMIC DNA]</scope>
    <source>
        <strain evidence="1 2">AD58</strain>
    </source>
</reference>
<keyword evidence="2" id="KW-1185">Reference proteome</keyword>
<dbReference type="PROSITE" id="PS51257">
    <property type="entry name" value="PROKAR_LIPOPROTEIN"/>
    <property type="match status" value="1"/>
</dbReference>
<protein>
    <submittedName>
        <fullName evidence="1">DUF4493 domain-containing protein</fullName>
    </submittedName>
</protein>
<dbReference type="RefSeq" id="WP_251967018.1">
    <property type="nucleotide sequence ID" value="NZ_CP146284.1"/>
</dbReference>
<evidence type="ECO:0000313" key="2">
    <source>
        <dbReference type="Proteomes" id="UP001320603"/>
    </source>
</evidence>